<evidence type="ECO:0000313" key="3">
    <source>
        <dbReference type="Proteomes" id="UP000824264"/>
    </source>
</evidence>
<organism evidence="2 3">
    <name type="scientific">Candidatus Bilophila faecipullorum</name>
    <dbReference type="NCBI Taxonomy" id="2838482"/>
    <lineage>
        <taxon>Bacteria</taxon>
        <taxon>Pseudomonadati</taxon>
        <taxon>Thermodesulfobacteriota</taxon>
        <taxon>Desulfovibrionia</taxon>
        <taxon>Desulfovibrionales</taxon>
        <taxon>Desulfovibrionaceae</taxon>
        <taxon>Bilophila</taxon>
    </lineage>
</organism>
<protein>
    <submittedName>
        <fullName evidence="2">Phage tail assembly protein</fullName>
    </submittedName>
</protein>
<sequence length="113" mass="11925">MAKTAQAALSAPIVVRGKQTETITLRRATLGDDEDAMEMAIAMNRGNNPVTVELCTLSIVAGVPYDVLRTLDEDDIAALRAAHNSLRPTKRKKAGDGETATATTPEEDSTASA</sequence>
<dbReference type="EMBL" id="DXGI01000030">
    <property type="protein sequence ID" value="HIW77706.1"/>
    <property type="molecule type" value="Genomic_DNA"/>
</dbReference>
<reference evidence="2" key="1">
    <citation type="journal article" date="2021" name="PeerJ">
        <title>Extensive microbial diversity within the chicken gut microbiome revealed by metagenomics and culture.</title>
        <authorList>
            <person name="Gilroy R."/>
            <person name="Ravi A."/>
            <person name="Getino M."/>
            <person name="Pursley I."/>
            <person name="Horton D.L."/>
            <person name="Alikhan N.F."/>
            <person name="Baker D."/>
            <person name="Gharbi K."/>
            <person name="Hall N."/>
            <person name="Watson M."/>
            <person name="Adriaenssens E.M."/>
            <person name="Foster-Nyarko E."/>
            <person name="Jarju S."/>
            <person name="Secka A."/>
            <person name="Antonio M."/>
            <person name="Oren A."/>
            <person name="Chaudhuri R.R."/>
            <person name="La Ragione R."/>
            <person name="Hildebrand F."/>
            <person name="Pallen M.J."/>
        </authorList>
    </citation>
    <scope>NUCLEOTIDE SEQUENCE</scope>
    <source>
        <strain evidence="2">ChiSxjej5B17-1746</strain>
    </source>
</reference>
<proteinExistence type="predicted"/>
<reference evidence="2" key="2">
    <citation type="submission" date="2021-04" db="EMBL/GenBank/DDBJ databases">
        <authorList>
            <person name="Gilroy R."/>
        </authorList>
    </citation>
    <scope>NUCLEOTIDE SEQUENCE</scope>
    <source>
        <strain evidence="2">ChiSxjej5B17-1746</strain>
    </source>
</reference>
<gene>
    <name evidence="2" type="ORF">H9874_00980</name>
</gene>
<evidence type="ECO:0000313" key="2">
    <source>
        <dbReference type="EMBL" id="HIW77706.1"/>
    </source>
</evidence>
<accession>A0A9D1QX83</accession>
<name>A0A9D1QX83_9BACT</name>
<dbReference type="Proteomes" id="UP000824264">
    <property type="component" value="Unassembled WGS sequence"/>
</dbReference>
<comment type="caution">
    <text evidence="2">The sequence shown here is derived from an EMBL/GenBank/DDBJ whole genome shotgun (WGS) entry which is preliminary data.</text>
</comment>
<dbReference type="Pfam" id="PF10109">
    <property type="entry name" value="Phage_TAC_7"/>
    <property type="match status" value="1"/>
</dbReference>
<dbReference type="InterPro" id="IPR019289">
    <property type="entry name" value="Phage_tail_E/E"/>
</dbReference>
<dbReference type="AlphaFoldDB" id="A0A9D1QX83"/>
<evidence type="ECO:0000256" key="1">
    <source>
        <dbReference type="SAM" id="MobiDB-lite"/>
    </source>
</evidence>
<feature type="region of interest" description="Disordered" evidence="1">
    <location>
        <begin position="82"/>
        <end position="113"/>
    </location>
</feature>